<protein>
    <recommendedName>
        <fullName evidence="1">Cupin fold metalloprotein WbuC cupin domain-containing protein</fullName>
    </recommendedName>
</protein>
<evidence type="ECO:0000259" key="1">
    <source>
        <dbReference type="Pfam" id="PF19480"/>
    </source>
</evidence>
<proteinExistence type="predicted"/>
<dbReference type="InterPro" id="IPR014710">
    <property type="entry name" value="RmlC-like_jellyroll"/>
</dbReference>
<reference evidence="2 3" key="1">
    <citation type="submission" date="2011-08" db="EMBL/GenBank/DDBJ databases">
        <title>The Genome Sequence of Alistipes indistinctus YIT 12060.</title>
        <authorList>
            <consortium name="The Broad Institute Genome Sequencing Platform"/>
            <person name="Earl A."/>
            <person name="Ward D."/>
            <person name="Feldgarden M."/>
            <person name="Gevers D."/>
            <person name="Morotomi M."/>
            <person name="Young S.K."/>
            <person name="Zeng Q."/>
            <person name="Gargeya S."/>
            <person name="Fitzgerald M."/>
            <person name="Haas B."/>
            <person name="Abouelleil A."/>
            <person name="Alvarado L."/>
            <person name="Arachchi H.M."/>
            <person name="Berlin A."/>
            <person name="Brown A."/>
            <person name="Chapman S.B."/>
            <person name="Chen Z."/>
            <person name="Dunbar C."/>
            <person name="Freedman E."/>
            <person name="Gearin G."/>
            <person name="Gellesch M."/>
            <person name="Goldberg J."/>
            <person name="Griggs A."/>
            <person name="Gujja S."/>
            <person name="Heiman D."/>
            <person name="Howarth C."/>
            <person name="Larson L."/>
            <person name="Lui A."/>
            <person name="MacDonald P.J.P."/>
            <person name="Montmayeur A."/>
            <person name="Murphy C."/>
            <person name="Neiman D."/>
            <person name="Pearson M."/>
            <person name="Priest M."/>
            <person name="Roberts A."/>
            <person name="Saif S."/>
            <person name="Shea T."/>
            <person name="Shenoy N."/>
            <person name="Sisk P."/>
            <person name="Stolte C."/>
            <person name="Sykes S."/>
            <person name="Wortman J."/>
            <person name="Nusbaum C."/>
            <person name="Birren B."/>
        </authorList>
    </citation>
    <scope>NUCLEOTIDE SEQUENCE [LARGE SCALE GENOMIC DNA]</scope>
    <source>
        <strain evidence="2 3">YIT 12060</strain>
    </source>
</reference>
<dbReference type="Proteomes" id="UP000006008">
    <property type="component" value="Unassembled WGS sequence"/>
</dbReference>
<feature type="domain" description="Cupin fold metalloprotein WbuC cupin" evidence="1">
    <location>
        <begin position="4"/>
        <end position="86"/>
    </location>
</feature>
<dbReference type="InterPro" id="IPR046058">
    <property type="entry name" value="WbuC_cupin"/>
</dbReference>
<dbReference type="STRING" id="742725.HMPREF9450_00817"/>
<dbReference type="InterPro" id="IPR027565">
    <property type="entry name" value="Cupin_WbuC"/>
</dbReference>
<dbReference type="SUPFAM" id="SSF51182">
    <property type="entry name" value="RmlC-like cupins"/>
    <property type="match status" value="1"/>
</dbReference>
<evidence type="ECO:0000313" key="3">
    <source>
        <dbReference type="Proteomes" id="UP000006008"/>
    </source>
</evidence>
<dbReference type="Gene3D" id="2.60.120.10">
    <property type="entry name" value="Jelly Rolls"/>
    <property type="match status" value="1"/>
</dbReference>
<gene>
    <name evidence="2" type="ORF">HMPREF9450_00817</name>
</gene>
<dbReference type="GeneID" id="92816167"/>
<dbReference type="CDD" id="cd07005">
    <property type="entry name" value="cupin_WbuC-like"/>
    <property type="match status" value="1"/>
</dbReference>
<dbReference type="OrthoDB" id="981227at2"/>
<dbReference type="NCBIfam" id="TIGR04366">
    <property type="entry name" value="cupin_WbuC"/>
    <property type="match status" value="1"/>
</dbReference>
<dbReference type="AlphaFoldDB" id="G5H6X4"/>
<dbReference type="Pfam" id="PF19480">
    <property type="entry name" value="DUF6016"/>
    <property type="match status" value="1"/>
</dbReference>
<keyword evidence="3" id="KW-1185">Reference proteome</keyword>
<dbReference type="EMBL" id="ADLD01000009">
    <property type="protein sequence ID" value="EHB92613.1"/>
    <property type="molecule type" value="Genomic_DNA"/>
</dbReference>
<accession>G5H6X4</accession>
<dbReference type="HOGENOM" id="CLU_121835_0_0_10"/>
<dbReference type="RefSeq" id="WP_009133623.1">
    <property type="nucleotide sequence ID" value="NZ_CP102250.1"/>
</dbReference>
<organism evidence="2 3">
    <name type="scientific">Alistipes indistinctus YIT 12060</name>
    <dbReference type="NCBI Taxonomy" id="742725"/>
    <lineage>
        <taxon>Bacteria</taxon>
        <taxon>Pseudomonadati</taxon>
        <taxon>Bacteroidota</taxon>
        <taxon>Bacteroidia</taxon>
        <taxon>Bacteroidales</taxon>
        <taxon>Rikenellaceae</taxon>
        <taxon>Alistipes</taxon>
    </lineage>
</organism>
<comment type="caution">
    <text evidence="2">The sequence shown here is derived from an EMBL/GenBank/DDBJ whole genome shotgun (WGS) entry which is preliminary data.</text>
</comment>
<name>G5H6X4_9BACT</name>
<dbReference type="InterPro" id="IPR011051">
    <property type="entry name" value="RmlC_Cupin_sf"/>
</dbReference>
<sequence length="156" mass="17407">MKVIDETLLDTTTRNAEESPRLRKNYNFHKSESDPVNWMLNGLQRGTFVQPHRHLAPERDEMVVVLRGRVASFVFDEAGNVTQKAVIDPQAGTYGFHIPAGEWHGLLVLQDGTVVYEVKQGPFAPLTPGNVAPWSPSPDDAGAVTRFLERLEAELE</sequence>
<evidence type="ECO:0000313" key="2">
    <source>
        <dbReference type="EMBL" id="EHB92613.1"/>
    </source>
</evidence>
<dbReference type="eggNOG" id="COG0662">
    <property type="taxonomic scope" value="Bacteria"/>
</dbReference>